<dbReference type="SUPFAM" id="SSF53335">
    <property type="entry name" value="S-adenosyl-L-methionine-dependent methyltransferases"/>
    <property type="match status" value="1"/>
</dbReference>
<protein>
    <submittedName>
        <fullName evidence="2">Class I SAM-dependent methyltransferase</fullName>
    </submittedName>
</protein>
<keyword evidence="3" id="KW-1185">Reference proteome</keyword>
<reference evidence="2 3" key="1">
    <citation type="submission" date="2023-01" db="EMBL/GenBank/DDBJ databases">
        <title>Cultivation and genomic characterization of new, ubiquitous marine nitrite-oxidizing bacteria from the Nitrospirales.</title>
        <authorList>
            <person name="Mueller A.J."/>
            <person name="Daebeler A."/>
            <person name="Herbold C.W."/>
            <person name="Kirkegaard R.H."/>
            <person name="Daims H."/>
        </authorList>
    </citation>
    <scope>NUCLEOTIDE SEQUENCE [LARGE SCALE GENOMIC DNA]</scope>
    <source>
        <strain evidence="2 3">DK</strain>
    </source>
</reference>
<dbReference type="InterPro" id="IPR013216">
    <property type="entry name" value="Methyltransf_11"/>
</dbReference>
<dbReference type="InterPro" id="IPR029063">
    <property type="entry name" value="SAM-dependent_MTases_sf"/>
</dbReference>
<dbReference type="GO" id="GO:0032259">
    <property type="term" value="P:methylation"/>
    <property type="evidence" value="ECO:0007669"/>
    <property type="project" value="UniProtKB-KW"/>
</dbReference>
<keyword evidence="2" id="KW-0808">Transferase</keyword>
<dbReference type="AlphaFoldDB" id="A0AA96GLA5"/>
<evidence type="ECO:0000259" key="1">
    <source>
        <dbReference type="Pfam" id="PF08241"/>
    </source>
</evidence>
<organism evidence="2 3">
    <name type="scientific">Candidatus Nitrospira neomarina</name>
    <dbReference type="NCBI Taxonomy" id="3020899"/>
    <lineage>
        <taxon>Bacteria</taxon>
        <taxon>Pseudomonadati</taxon>
        <taxon>Nitrospirota</taxon>
        <taxon>Nitrospiria</taxon>
        <taxon>Nitrospirales</taxon>
        <taxon>Nitrospiraceae</taxon>
        <taxon>Nitrospira</taxon>
    </lineage>
</organism>
<dbReference type="Gene3D" id="3.40.50.150">
    <property type="entry name" value="Vaccinia Virus protein VP39"/>
    <property type="match status" value="1"/>
</dbReference>
<dbReference type="RefSeq" id="WP_312741060.1">
    <property type="nucleotide sequence ID" value="NZ_CP116968.1"/>
</dbReference>
<evidence type="ECO:0000313" key="2">
    <source>
        <dbReference type="EMBL" id="WNM60394.1"/>
    </source>
</evidence>
<feature type="domain" description="Methyltransferase type 11" evidence="1">
    <location>
        <begin position="29"/>
        <end position="140"/>
    </location>
</feature>
<sequence>MLARGIGTKRVHLLLLKRAFEAVQPESVLEVGSGYGINLFVLSGYFPTIQFSGLELTRQGALAAKKIGKMSCLSQDIVDFAPDKIIDVNANRRVNFYQGSAKNLPFADNSFDVVYTVLALEAMEEIRHQALQELARVARKYVIMIEPFSDFNEKGIRYFYHTSHQYFRGRVEELPQDGLEPHLVYSDIPHKIRLWPAMVIASPIS</sequence>
<dbReference type="Proteomes" id="UP001302494">
    <property type="component" value="Chromosome"/>
</dbReference>
<dbReference type="GO" id="GO:0008757">
    <property type="term" value="F:S-adenosylmethionine-dependent methyltransferase activity"/>
    <property type="evidence" value="ECO:0007669"/>
    <property type="project" value="InterPro"/>
</dbReference>
<dbReference type="CDD" id="cd02440">
    <property type="entry name" value="AdoMet_MTases"/>
    <property type="match status" value="1"/>
</dbReference>
<dbReference type="EMBL" id="CP116968">
    <property type="protein sequence ID" value="WNM60394.1"/>
    <property type="molecule type" value="Genomic_DNA"/>
</dbReference>
<dbReference type="KEGG" id="nneo:PQG83_11525"/>
<keyword evidence="2" id="KW-0489">Methyltransferase</keyword>
<gene>
    <name evidence="2" type="ORF">PQG83_11525</name>
</gene>
<name>A0AA96GLA5_9BACT</name>
<dbReference type="Pfam" id="PF08241">
    <property type="entry name" value="Methyltransf_11"/>
    <property type="match status" value="1"/>
</dbReference>
<accession>A0AA96GLA5</accession>
<proteinExistence type="predicted"/>
<evidence type="ECO:0000313" key="3">
    <source>
        <dbReference type="Proteomes" id="UP001302494"/>
    </source>
</evidence>